<reference evidence="1" key="1">
    <citation type="submission" date="2021-06" db="EMBL/GenBank/DDBJ databases">
        <authorList>
            <person name="Kallberg Y."/>
            <person name="Tangrot J."/>
            <person name="Rosling A."/>
        </authorList>
    </citation>
    <scope>NUCLEOTIDE SEQUENCE</scope>
    <source>
        <strain evidence="1">CL356</strain>
    </source>
</reference>
<keyword evidence="2" id="KW-1185">Reference proteome</keyword>
<dbReference type="Proteomes" id="UP000789525">
    <property type="component" value="Unassembled WGS sequence"/>
</dbReference>
<protein>
    <submittedName>
        <fullName evidence="1">7933_t:CDS:1</fullName>
    </submittedName>
</protein>
<gene>
    <name evidence="1" type="ORF">ACOLOM_LOCUS7787</name>
</gene>
<evidence type="ECO:0000313" key="2">
    <source>
        <dbReference type="Proteomes" id="UP000789525"/>
    </source>
</evidence>
<evidence type="ECO:0000313" key="1">
    <source>
        <dbReference type="EMBL" id="CAG8635793.1"/>
    </source>
</evidence>
<sequence length="126" mass="14213">MEAMLERFSNYPPSTIKDEIISRLVSEIGVQGRAFRTLTKASMAQCAGLIKLTTDVIVNFETLSSKGSNFSLHSSEMTISEVLKECDQIRKGYSDISNNLHRISGDFQMYKSNLEKELYVLHQEAT</sequence>
<comment type="caution">
    <text evidence="1">The sequence shown here is derived from an EMBL/GenBank/DDBJ whole genome shotgun (WGS) entry which is preliminary data.</text>
</comment>
<name>A0ACA9N6I3_9GLOM</name>
<accession>A0ACA9N6I3</accession>
<feature type="non-terminal residue" evidence="1">
    <location>
        <position position="126"/>
    </location>
</feature>
<organism evidence="1 2">
    <name type="scientific">Acaulospora colombiana</name>
    <dbReference type="NCBI Taxonomy" id="27376"/>
    <lineage>
        <taxon>Eukaryota</taxon>
        <taxon>Fungi</taxon>
        <taxon>Fungi incertae sedis</taxon>
        <taxon>Mucoromycota</taxon>
        <taxon>Glomeromycotina</taxon>
        <taxon>Glomeromycetes</taxon>
        <taxon>Diversisporales</taxon>
        <taxon>Acaulosporaceae</taxon>
        <taxon>Acaulospora</taxon>
    </lineage>
</organism>
<proteinExistence type="predicted"/>
<dbReference type="EMBL" id="CAJVPT010018630">
    <property type="protein sequence ID" value="CAG8635793.1"/>
    <property type="molecule type" value="Genomic_DNA"/>
</dbReference>